<feature type="region of interest" description="Disordered" evidence="1">
    <location>
        <begin position="35"/>
        <end position="86"/>
    </location>
</feature>
<feature type="region of interest" description="Disordered" evidence="1">
    <location>
        <begin position="799"/>
        <end position="818"/>
    </location>
</feature>
<accession>A0A2L2T6C2</accession>
<evidence type="ECO:0000313" key="3">
    <source>
        <dbReference type="Proteomes" id="UP000245910"/>
    </source>
</evidence>
<dbReference type="Proteomes" id="UP000245910">
    <property type="component" value="Chromosome I"/>
</dbReference>
<proteinExistence type="predicted"/>
<organism evidence="2 3">
    <name type="scientific">Fusarium venenatum</name>
    <dbReference type="NCBI Taxonomy" id="56646"/>
    <lineage>
        <taxon>Eukaryota</taxon>
        <taxon>Fungi</taxon>
        <taxon>Dikarya</taxon>
        <taxon>Ascomycota</taxon>
        <taxon>Pezizomycotina</taxon>
        <taxon>Sordariomycetes</taxon>
        <taxon>Hypocreomycetidae</taxon>
        <taxon>Hypocreales</taxon>
        <taxon>Nectriaceae</taxon>
        <taxon>Fusarium</taxon>
    </lineage>
</organism>
<sequence length="1060" mass="119086">MNMQEDSDYEYERKYSYPSPEEAMKPYVWEGWQTYDHEESEDSNHQSADPTLVEPRDEAYEAEEDPLLEGDPNDDGDPPSEATEETNNGFFDLESIFQRMDQIGLEGIDKLHQLDHDEAIRQLVSDIVSPIEGDALFMSAERIEAALKHVPENQELENAIASDPEILQSIERYRKHFGDVLCNMTELMLAAGPRNNVPVDVQGWLLLLIANASRDCRDRITTALTNTSINPACIQYASGQKSWGPDMLDTAPKIDLEDPSACGDAVTAYLIICHLSKRKHYAYSGSATNTSAELKEIGETLRMKVHSRILALGHEEVCRRRRVDDSRVFKVHEHLSAAGYQGYSFFPAVRIPVDLNDPNHLISATLVLIAEVVNMVLFDTCSSDPVPRIGRTMVFIDQTHKLMKRLRPKDCPVAPWEGMNRVIPLQMPKAVWGLLRQAHQRAPMPQLMSQLRTHFEETRNRKDVCTLKRLYATILNENGLTYKNAYQEFLYMRCVLWHSMIVVAEKGLVSFQDVLFPMIWDTLRGILDGVPTKYAYSKARHYLPPPIRTRIQDICKYMLIQNNNSIVRSETVVRTSEKHVVSIENLQKRVLKQLEKDVSLSTRVKVREGIWEDMAFLEYVADHVRFTHRELQEGISPEEAKNWGNLEALQPSWALKSAQGPNVEYLPESVIVNALDPMLLPALPDTPRYVIEQMNFLQDKQAEFEPLSNSENRLGPRSKTRPGGTAEPFDLGDGRGIALSTRVFSMETEEDTSGVGQTASGSDVWSATKMHRPVSEGPRILFNASLAYQRAASVRVSPREVTSTLKKPKPTARDAGGPSCSQIWRTMYRLVKADAAVVPKQICLVFASPMTTSSATIARMQARNAYHFRTITCFLKLYRKLATNVWVPQHPNSINFLQNAIIARNRGWIAASSRTRKIGEGKRRSPVPYAYATTYMPTIRKPVKVDAKVVSALICPASEDEGMVASAKAAPPPKSVGDTTMKTTSRLALVELVGERCPPYYSNRTKEDARANTPTVRRREQPASGRVEAYQSRVSGASVTALATVVMDGGKDEAMISVLT</sequence>
<feature type="region of interest" description="Disordered" evidence="1">
    <location>
        <begin position="703"/>
        <end position="734"/>
    </location>
</feature>
<feature type="region of interest" description="Disordered" evidence="1">
    <location>
        <begin position="1"/>
        <end position="22"/>
    </location>
</feature>
<keyword evidence="3" id="KW-1185">Reference proteome</keyword>
<dbReference type="AlphaFoldDB" id="A0A2L2T6C2"/>
<reference evidence="3" key="1">
    <citation type="submission" date="2014-10" db="EMBL/GenBank/DDBJ databases">
        <authorList>
            <person name="King R."/>
        </authorList>
    </citation>
    <scope>NUCLEOTIDE SEQUENCE [LARGE SCALE GENOMIC DNA]</scope>
    <source>
        <strain evidence="3">A3/5</strain>
    </source>
</reference>
<evidence type="ECO:0000313" key="2">
    <source>
        <dbReference type="EMBL" id="CEI65229.1"/>
    </source>
</evidence>
<dbReference type="STRING" id="56646.A0A2L2T6C2"/>
<evidence type="ECO:0000256" key="1">
    <source>
        <dbReference type="SAM" id="MobiDB-lite"/>
    </source>
</evidence>
<dbReference type="EMBL" id="LN649229">
    <property type="protein sequence ID" value="CEI65229.1"/>
    <property type="molecule type" value="Genomic_DNA"/>
</dbReference>
<feature type="region of interest" description="Disordered" evidence="1">
    <location>
        <begin position="1001"/>
        <end position="1027"/>
    </location>
</feature>
<name>A0A2L2T6C2_9HYPO</name>
<feature type="compositionally biased region" description="Acidic residues" evidence="1">
    <location>
        <begin position="60"/>
        <end position="84"/>
    </location>
</feature>
<protein>
    <submittedName>
        <fullName evidence="2">Uncharacterized protein</fullName>
    </submittedName>
</protein>